<evidence type="ECO:0000256" key="3">
    <source>
        <dbReference type="ARBA" id="ARBA00023015"/>
    </source>
</evidence>
<keyword evidence="3" id="KW-0805">Transcription regulation</keyword>
<dbReference type="SMART" id="SM00862">
    <property type="entry name" value="Trans_reg_C"/>
    <property type="match status" value="1"/>
</dbReference>
<evidence type="ECO:0000256" key="2">
    <source>
        <dbReference type="ARBA" id="ARBA00023012"/>
    </source>
</evidence>
<protein>
    <submittedName>
        <fullName evidence="10">DNA-binding response regulator</fullName>
    </submittedName>
</protein>
<dbReference type="Gene3D" id="1.10.10.10">
    <property type="entry name" value="Winged helix-like DNA-binding domain superfamily/Winged helix DNA-binding domain"/>
    <property type="match status" value="1"/>
</dbReference>
<dbReference type="FunFam" id="3.40.50.2300:FF:000001">
    <property type="entry name" value="DNA-binding response regulator PhoB"/>
    <property type="match status" value="1"/>
</dbReference>
<gene>
    <name evidence="10" type="ORF">BGO89_00095</name>
</gene>
<dbReference type="Pfam" id="PF00072">
    <property type="entry name" value="Response_reg"/>
    <property type="match status" value="1"/>
</dbReference>
<dbReference type="STRING" id="1895771.BGO89_00095"/>
<dbReference type="PROSITE" id="PS51755">
    <property type="entry name" value="OMPR_PHOB"/>
    <property type="match status" value="1"/>
</dbReference>
<feature type="domain" description="Response regulatory" evidence="8">
    <location>
        <begin position="2"/>
        <end position="116"/>
    </location>
</feature>
<feature type="domain" description="OmpR/PhoB-type" evidence="9">
    <location>
        <begin position="124"/>
        <end position="222"/>
    </location>
</feature>
<dbReference type="GO" id="GO:0005829">
    <property type="term" value="C:cytosol"/>
    <property type="evidence" value="ECO:0007669"/>
    <property type="project" value="TreeGrafter"/>
</dbReference>
<evidence type="ECO:0000256" key="7">
    <source>
        <dbReference type="PROSITE-ProRule" id="PRU01091"/>
    </source>
</evidence>
<evidence type="ECO:0000313" key="11">
    <source>
        <dbReference type="Proteomes" id="UP000184233"/>
    </source>
</evidence>
<keyword evidence="2" id="KW-0902">Two-component regulatory system</keyword>
<dbReference type="InterPro" id="IPR036388">
    <property type="entry name" value="WH-like_DNA-bd_sf"/>
</dbReference>
<dbReference type="SMART" id="SM00448">
    <property type="entry name" value="REC"/>
    <property type="match status" value="1"/>
</dbReference>
<dbReference type="SUPFAM" id="SSF52172">
    <property type="entry name" value="CheY-like"/>
    <property type="match status" value="1"/>
</dbReference>
<dbReference type="PANTHER" id="PTHR48111:SF22">
    <property type="entry name" value="REGULATOR OF RPOS"/>
    <property type="match status" value="1"/>
</dbReference>
<feature type="DNA-binding region" description="OmpR/PhoB-type" evidence="7">
    <location>
        <begin position="124"/>
        <end position="222"/>
    </location>
</feature>
<dbReference type="GO" id="GO:0000976">
    <property type="term" value="F:transcription cis-regulatory region binding"/>
    <property type="evidence" value="ECO:0007669"/>
    <property type="project" value="TreeGrafter"/>
</dbReference>
<evidence type="ECO:0000259" key="9">
    <source>
        <dbReference type="PROSITE" id="PS51755"/>
    </source>
</evidence>
<dbReference type="GO" id="GO:0006355">
    <property type="term" value="P:regulation of DNA-templated transcription"/>
    <property type="evidence" value="ECO:0007669"/>
    <property type="project" value="InterPro"/>
</dbReference>
<reference evidence="10 11" key="1">
    <citation type="submission" date="2016-09" db="EMBL/GenBank/DDBJ databases">
        <title>Genome-resolved meta-omics ties microbial dynamics to process performance in biotechnology for thiocyanate degradation.</title>
        <authorList>
            <person name="Kantor R.S."/>
            <person name="Huddy R.J."/>
            <person name="Iyer R."/>
            <person name="Thomas B.C."/>
            <person name="Brown C.T."/>
            <person name="Anantharaman K."/>
            <person name="Tringe S."/>
            <person name="Hettich R.L."/>
            <person name="Harrison S.T."/>
            <person name="Banfield J.F."/>
        </authorList>
    </citation>
    <scope>NUCLEOTIDE SEQUENCE [LARGE SCALE GENOMIC DNA]</scope>
    <source>
        <strain evidence="10">59-99</strain>
    </source>
</reference>
<dbReference type="PANTHER" id="PTHR48111">
    <property type="entry name" value="REGULATOR OF RPOS"/>
    <property type="match status" value="1"/>
</dbReference>
<accession>A0A1M3L155</accession>
<feature type="modified residue" description="4-aspartylphosphate" evidence="6">
    <location>
        <position position="51"/>
    </location>
</feature>
<evidence type="ECO:0000256" key="1">
    <source>
        <dbReference type="ARBA" id="ARBA00022553"/>
    </source>
</evidence>
<evidence type="ECO:0000256" key="6">
    <source>
        <dbReference type="PROSITE-ProRule" id="PRU00169"/>
    </source>
</evidence>
<dbReference type="Proteomes" id="UP000184233">
    <property type="component" value="Unassembled WGS sequence"/>
</dbReference>
<dbReference type="AlphaFoldDB" id="A0A1M3L155"/>
<evidence type="ECO:0000313" key="10">
    <source>
        <dbReference type="EMBL" id="OJX58647.1"/>
    </source>
</evidence>
<dbReference type="CDD" id="cd19935">
    <property type="entry name" value="REC_OmpR_CusR-like"/>
    <property type="match status" value="1"/>
</dbReference>
<sequence length="236" mass="27004">MRILVIEDERKVASFIKRGLEEERYIVETVADGEAGLDLAMNNHFDAIVLDVMLPKLDGYSVLSALRDTGNATPVLMLTARGTTEDRVQGLDLGADDYLAKPFHFEELAARLRSILRRSSTEKTTKLQCGDLVLDMVTHFAYRGDKEIELTTKEYALLEYLLRHKNRILSRSMIMQHVWKHNFDPESNIIDVYVKRLRTKVERPGAPQIIQSIRGVGYRIREAAEGDDDEPQQEEE</sequence>
<evidence type="ECO:0000259" key="8">
    <source>
        <dbReference type="PROSITE" id="PS50110"/>
    </source>
</evidence>
<evidence type="ECO:0000256" key="4">
    <source>
        <dbReference type="ARBA" id="ARBA00023125"/>
    </source>
</evidence>
<dbReference type="GO" id="GO:0000156">
    <property type="term" value="F:phosphorelay response regulator activity"/>
    <property type="evidence" value="ECO:0007669"/>
    <property type="project" value="TreeGrafter"/>
</dbReference>
<dbReference type="InterPro" id="IPR001789">
    <property type="entry name" value="Sig_transdc_resp-reg_receiver"/>
</dbReference>
<dbReference type="CDD" id="cd00383">
    <property type="entry name" value="trans_reg_C"/>
    <property type="match status" value="1"/>
</dbReference>
<dbReference type="InterPro" id="IPR001867">
    <property type="entry name" value="OmpR/PhoB-type_DNA-bd"/>
</dbReference>
<organism evidence="10 11">
    <name type="scientific">Candidatus Kapaibacterium thiocyanatum</name>
    <dbReference type="NCBI Taxonomy" id="1895771"/>
    <lineage>
        <taxon>Bacteria</taxon>
        <taxon>Pseudomonadati</taxon>
        <taxon>Candidatus Kapaibacteriota</taxon>
        <taxon>Candidatus Kapaibacteriia</taxon>
        <taxon>Candidatus Kapaibacteriales</taxon>
        <taxon>Candidatus Kapaibacteriaceae</taxon>
        <taxon>Candidatus Kapaibacterium</taxon>
    </lineage>
</organism>
<dbReference type="FunFam" id="1.10.10.10:FF:000005">
    <property type="entry name" value="Two-component system response regulator"/>
    <property type="match status" value="1"/>
</dbReference>
<name>A0A1M3L155_9BACT</name>
<dbReference type="InterPro" id="IPR011006">
    <property type="entry name" value="CheY-like_superfamily"/>
</dbReference>
<keyword evidence="4 7" id="KW-0238">DNA-binding</keyword>
<evidence type="ECO:0000256" key="5">
    <source>
        <dbReference type="ARBA" id="ARBA00023163"/>
    </source>
</evidence>
<keyword evidence="1 6" id="KW-0597">Phosphoprotein</keyword>
<dbReference type="EMBL" id="MKVH01000017">
    <property type="protein sequence ID" value="OJX58647.1"/>
    <property type="molecule type" value="Genomic_DNA"/>
</dbReference>
<dbReference type="GO" id="GO:0032993">
    <property type="term" value="C:protein-DNA complex"/>
    <property type="evidence" value="ECO:0007669"/>
    <property type="project" value="TreeGrafter"/>
</dbReference>
<keyword evidence="5" id="KW-0804">Transcription</keyword>
<dbReference type="Gene3D" id="6.10.250.690">
    <property type="match status" value="1"/>
</dbReference>
<proteinExistence type="predicted"/>
<dbReference type="PROSITE" id="PS50110">
    <property type="entry name" value="RESPONSE_REGULATORY"/>
    <property type="match status" value="1"/>
</dbReference>
<comment type="caution">
    <text evidence="10">The sequence shown here is derived from an EMBL/GenBank/DDBJ whole genome shotgun (WGS) entry which is preliminary data.</text>
</comment>
<dbReference type="Pfam" id="PF00486">
    <property type="entry name" value="Trans_reg_C"/>
    <property type="match status" value="1"/>
</dbReference>
<dbReference type="InterPro" id="IPR039420">
    <property type="entry name" value="WalR-like"/>
</dbReference>
<dbReference type="Gene3D" id="3.40.50.2300">
    <property type="match status" value="1"/>
</dbReference>